<comment type="function">
    <text evidence="9">Catalyzes the NADPH-dependent reduction of ketopantoate into pantoic acid.</text>
</comment>
<evidence type="ECO:0000256" key="5">
    <source>
        <dbReference type="ARBA" id="ARBA00022857"/>
    </source>
</evidence>
<dbReference type="InterPro" id="IPR013332">
    <property type="entry name" value="KPR_N"/>
</dbReference>
<dbReference type="RefSeq" id="WP_229987152.1">
    <property type="nucleotide sequence ID" value="NZ_JAJJMO010000001.1"/>
</dbReference>
<evidence type="ECO:0000256" key="8">
    <source>
        <dbReference type="ARBA" id="ARBA00048793"/>
    </source>
</evidence>
<dbReference type="InterPro" id="IPR051402">
    <property type="entry name" value="KPR-Related"/>
</dbReference>
<dbReference type="InterPro" id="IPR003710">
    <property type="entry name" value="ApbA"/>
</dbReference>
<dbReference type="GO" id="GO:0008677">
    <property type="term" value="F:2-dehydropantoate 2-reductase activity"/>
    <property type="evidence" value="ECO:0007669"/>
    <property type="project" value="UniProtKB-EC"/>
</dbReference>
<dbReference type="Gene3D" id="3.40.50.720">
    <property type="entry name" value="NAD(P)-binding Rossmann-like Domain"/>
    <property type="match status" value="1"/>
</dbReference>
<organism evidence="12 13">
    <name type="scientific">Flavobacterium pisciphilum</name>
    <dbReference type="NCBI Taxonomy" id="2893755"/>
    <lineage>
        <taxon>Bacteria</taxon>
        <taxon>Pseudomonadati</taxon>
        <taxon>Bacteroidota</taxon>
        <taxon>Flavobacteriia</taxon>
        <taxon>Flavobacteriales</taxon>
        <taxon>Flavobacteriaceae</taxon>
        <taxon>Flavobacterium</taxon>
    </lineage>
</organism>
<dbReference type="InterPro" id="IPR008927">
    <property type="entry name" value="6-PGluconate_DH-like_C_sf"/>
</dbReference>
<dbReference type="EC" id="1.1.1.169" evidence="3 9"/>
<sequence length="310" mass="34338">MNSDTIKIGILGIGGIGGFVGAPLAKKYKDSATQIIFICRGETKEAIQNEGLLFESKNTTETIFPYLVSDTPAEIGILDVLLITSKSYSISEIVNTYKDCISADTIIITLQNVVNAKEIIRETLPTQGQIMEGCIYVASNVKKPGRVQHVGGPGKIFVGGEKENKWVIDLLTAGGLDITYVPNINQILWKKYLFVAPVAGITSAYKVTFGQLLEDKNLMRILENMMIEIQSLASKNNISLTDEDIETSKDLLTKFPFESKSSLQLDFENNNQTEKYYLVDYVIENSHKNGIPTPFYDGINEKIISQSYVV</sequence>
<protein>
    <recommendedName>
        <fullName evidence="4 9">2-dehydropantoate 2-reductase</fullName>
        <ecNumber evidence="3 9">1.1.1.169</ecNumber>
    </recommendedName>
    <alternativeName>
        <fullName evidence="7 9">Ketopantoate reductase</fullName>
    </alternativeName>
</protein>
<evidence type="ECO:0000256" key="2">
    <source>
        <dbReference type="ARBA" id="ARBA00007870"/>
    </source>
</evidence>
<dbReference type="PANTHER" id="PTHR21708:SF26">
    <property type="entry name" value="2-DEHYDROPANTOATE 2-REDUCTASE"/>
    <property type="match status" value="1"/>
</dbReference>
<evidence type="ECO:0000313" key="13">
    <source>
        <dbReference type="Proteomes" id="UP001430919"/>
    </source>
</evidence>
<comment type="catalytic activity">
    <reaction evidence="8 9">
        <text>(R)-pantoate + NADP(+) = 2-dehydropantoate + NADPH + H(+)</text>
        <dbReference type="Rhea" id="RHEA:16233"/>
        <dbReference type="ChEBI" id="CHEBI:11561"/>
        <dbReference type="ChEBI" id="CHEBI:15378"/>
        <dbReference type="ChEBI" id="CHEBI:15980"/>
        <dbReference type="ChEBI" id="CHEBI:57783"/>
        <dbReference type="ChEBI" id="CHEBI:58349"/>
        <dbReference type="EC" id="1.1.1.169"/>
    </reaction>
</comment>
<keyword evidence="9" id="KW-0566">Pantothenate biosynthesis</keyword>
<comment type="similarity">
    <text evidence="2 9">Belongs to the ketopantoate reductase family.</text>
</comment>
<accession>A0ABS8MNT3</accession>
<dbReference type="Proteomes" id="UP001430919">
    <property type="component" value="Unassembled WGS sequence"/>
</dbReference>
<evidence type="ECO:0000313" key="12">
    <source>
        <dbReference type="EMBL" id="MCC9070417.1"/>
    </source>
</evidence>
<evidence type="ECO:0000256" key="1">
    <source>
        <dbReference type="ARBA" id="ARBA00004994"/>
    </source>
</evidence>
<evidence type="ECO:0000256" key="7">
    <source>
        <dbReference type="ARBA" id="ARBA00032024"/>
    </source>
</evidence>
<keyword evidence="13" id="KW-1185">Reference proteome</keyword>
<reference evidence="12" key="1">
    <citation type="submission" date="2021-11" db="EMBL/GenBank/DDBJ databases">
        <title>Description of novel Flavobacterium species.</title>
        <authorList>
            <person name="Saticioglu I.B."/>
            <person name="Ay H."/>
            <person name="Altun S."/>
            <person name="Duman M."/>
        </authorList>
    </citation>
    <scope>NUCLEOTIDE SEQUENCE</scope>
    <source>
        <strain evidence="12">F-65</strain>
    </source>
</reference>
<comment type="pathway">
    <text evidence="1 9">Cofactor biosynthesis; (R)-pantothenate biosynthesis; (R)-pantoate from 3-methyl-2-oxobutanoate: step 2/2.</text>
</comment>
<evidence type="ECO:0000256" key="9">
    <source>
        <dbReference type="RuleBase" id="RU362068"/>
    </source>
</evidence>
<dbReference type="Pfam" id="PF02558">
    <property type="entry name" value="ApbA"/>
    <property type="match status" value="1"/>
</dbReference>
<keyword evidence="5 9" id="KW-0521">NADP</keyword>
<dbReference type="Pfam" id="PF08546">
    <property type="entry name" value="ApbA_C"/>
    <property type="match status" value="1"/>
</dbReference>
<evidence type="ECO:0000256" key="4">
    <source>
        <dbReference type="ARBA" id="ARBA00019465"/>
    </source>
</evidence>
<feature type="domain" description="Ketopantoate reductase N-terminal" evidence="10">
    <location>
        <begin position="8"/>
        <end position="159"/>
    </location>
</feature>
<keyword evidence="6 9" id="KW-0560">Oxidoreductase</keyword>
<name>A0ABS8MNT3_9FLAO</name>
<dbReference type="Gene3D" id="1.10.1040.10">
    <property type="entry name" value="N-(1-d-carboxylethyl)-l-norvaline Dehydrogenase, domain 2"/>
    <property type="match status" value="1"/>
</dbReference>
<dbReference type="NCBIfam" id="TIGR00745">
    <property type="entry name" value="apbA_panE"/>
    <property type="match status" value="1"/>
</dbReference>
<evidence type="ECO:0000256" key="3">
    <source>
        <dbReference type="ARBA" id="ARBA00013014"/>
    </source>
</evidence>
<evidence type="ECO:0000256" key="6">
    <source>
        <dbReference type="ARBA" id="ARBA00023002"/>
    </source>
</evidence>
<dbReference type="SUPFAM" id="SSF48179">
    <property type="entry name" value="6-phosphogluconate dehydrogenase C-terminal domain-like"/>
    <property type="match status" value="1"/>
</dbReference>
<dbReference type="InterPro" id="IPR013328">
    <property type="entry name" value="6PGD_dom2"/>
</dbReference>
<proteinExistence type="inferred from homology"/>
<dbReference type="InterPro" id="IPR036291">
    <property type="entry name" value="NAD(P)-bd_dom_sf"/>
</dbReference>
<evidence type="ECO:0000259" key="11">
    <source>
        <dbReference type="Pfam" id="PF08546"/>
    </source>
</evidence>
<evidence type="ECO:0000259" key="10">
    <source>
        <dbReference type="Pfam" id="PF02558"/>
    </source>
</evidence>
<comment type="caution">
    <text evidence="12">The sequence shown here is derived from an EMBL/GenBank/DDBJ whole genome shotgun (WGS) entry which is preliminary data.</text>
</comment>
<dbReference type="EMBL" id="JAJJMO010000001">
    <property type="protein sequence ID" value="MCC9070417.1"/>
    <property type="molecule type" value="Genomic_DNA"/>
</dbReference>
<dbReference type="InterPro" id="IPR013752">
    <property type="entry name" value="KPA_reductase"/>
</dbReference>
<dbReference type="SUPFAM" id="SSF51735">
    <property type="entry name" value="NAD(P)-binding Rossmann-fold domains"/>
    <property type="match status" value="1"/>
</dbReference>
<gene>
    <name evidence="12" type="ORF">LNQ49_02205</name>
</gene>
<dbReference type="PANTHER" id="PTHR21708">
    <property type="entry name" value="PROBABLE 2-DEHYDROPANTOATE 2-REDUCTASE"/>
    <property type="match status" value="1"/>
</dbReference>
<feature type="domain" description="Ketopantoate reductase C-terminal" evidence="11">
    <location>
        <begin position="183"/>
        <end position="299"/>
    </location>
</feature>